<name>A0ABQ7I2L6_9MICR</name>
<proteinExistence type="predicted"/>
<evidence type="ECO:0000313" key="2">
    <source>
        <dbReference type="EMBL" id="KAF7684742.1"/>
    </source>
</evidence>
<organism evidence="2 3">
    <name type="scientific">Astathelohania contejeani</name>
    <dbReference type="NCBI Taxonomy" id="164912"/>
    <lineage>
        <taxon>Eukaryota</taxon>
        <taxon>Fungi</taxon>
        <taxon>Fungi incertae sedis</taxon>
        <taxon>Microsporidia</taxon>
        <taxon>Astathelohaniidae</taxon>
        <taxon>Astathelohania</taxon>
    </lineage>
</organism>
<accession>A0ABQ7I2L6</accession>
<feature type="region of interest" description="Disordered" evidence="1">
    <location>
        <begin position="159"/>
        <end position="178"/>
    </location>
</feature>
<feature type="region of interest" description="Disordered" evidence="1">
    <location>
        <begin position="252"/>
        <end position="272"/>
    </location>
</feature>
<dbReference type="Proteomes" id="UP001516464">
    <property type="component" value="Unassembled WGS sequence"/>
</dbReference>
<comment type="caution">
    <text evidence="2">The sequence shown here is derived from an EMBL/GenBank/DDBJ whole genome shotgun (WGS) entry which is preliminary data.</text>
</comment>
<protein>
    <recommendedName>
        <fullName evidence="4">Ubiquitin-like domain-containing protein</fullName>
    </recommendedName>
</protein>
<evidence type="ECO:0008006" key="4">
    <source>
        <dbReference type="Google" id="ProtNLM"/>
    </source>
</evidence>
<dbReference type="EMBL" id="SBIQ01000002">
    <property type="protein sequence ID" value="KAF7684742.1"/>
    <property type="molecule type" value="Genomic_DNA"/>
</dbReference>
<gene>
    <name evidence="2" type="ORF">TCON_0052</name>
</gene>
<evidence type="ECO:0000256" key="1">
    <source>
        <dbReference type="SAM" id="MobiDB-lite"/>
    </source>
</evidence>
<reference evidence="2 3" key="1">
    <citation type="submission" date="2019-01" db="EMBL/GenBank/DDBJ databases">
        <title>Genomes sequencing and comparative genomics of infectious freshwater microsporidia, Cucumispora dikerogammari and Thelohania contejeani.</title>
        <authorList>
            <person name="Cormier A."/>
            <person name="Giraud I."/>
            <person name="Wattier R."/>
            <person name="Teixeira M."/>
            <person name="Grandjean F."/>
            <person name="Rigaud T."/>
            <person name="Cordaux R."/>
        </authorList>
    </citation>
    <scope>NUCLEOTIDE SEQUENCE [LARGE SCALE GENOMIC DNA]</scope>
    <source>
        <strain evidence="2">T1</strain>
        <tissue evidence="2">Spores</tissue>
    </source>
</reference>
<sequence length="306" mass="35478">MNQSIKLKIKIDDELKTRFWLITNKYSTIKELRETISSHYKEIRKCDINVLYMFYDSYILIEKYLIADLLKECDLVECIINKESQNNIDKCKIVDIENKISSPICDGIDAVKECVKTEYDSNKIIETQRIDKAEESKIDIVKVCKGNLQENTKQLKDIAENEPKDNKQNIIQNGGKEKNPLIKDNITKAFEQKNKIAELKEKCKDGINEKIDIRKEDMPVINNINPTSKQSIIKASAIQEESFKTIIKENTSNTTKNENKKKKKRKSNDISAPIKSIINSVLNHSNKKTQPVKNKIKEYENVFYNP</sequence>
<keyword evidence="3" id="KW-1185">Reference proteome</keyword>
<evidence type="ECO:0000313" key="3">
    <source>
        <dbReference type="Proteomes" id="UP001516464"/>
    </source>
</evidence>